<accession>A0A1I6SCW6</accession>
<dbReference type="FunFam" id="3.20.20.30:FF:000007">
    <property type="entry name" value="Monooxygenase, mmyo"/>
    <property type="match status" value="1"/>
</dbReference>
<dbReference type="EMBL" id="FOZX01000004">
    <property type="protein sequence ID" value="SFS74753.1"/>
    <property type="molecule type" value="Genomic_DNA"/>
</dbReference>
<dbReference type="InterPro" id="IPR050766">
    <property type="entry name" value="Bact_Lucif_Oxidored"/>
</dbReference>
<evidence type="ECO:0000313" key="7">
    <source>
        <dbReference type="Proteomes" id="UP000198852"/>
    </source>
</evidence>
<gene>
    <name evidence="6" type="ORF">SAMN05660874_03102</name>
</gene>
<protein>
    <submittedName>
        <fullName evidence="6">Limonene 1,2-monooxygenase</fullName>
    </submittedName>
</protein>
<sequence>MSAPLNFGVFYAPFHPLGQDPTLALEYDLERVEALDRFGFDEAWFGEHHSGGYEIISCPEIFIAAAAQRTRHIRLGTGVVSLPYHNPWLLADRLVTLDHLTRGRLIFGAGPGALPTDAYVLGIDPVEQRRMMEESLETILALFRGEEPVTRKTDWFQLNEARLQVRPYQWPHPEVAVAAMVSPSGPRLAGKYGTSLLSLSMSAASEGFAAIGKAWGVVQEQAAKAGNPEPDRSTWRVLGTMHLAETREQAVDDCTYGLQEFAGYFGGGAGFVPLAENTDGKPKGRREFVEEYAQSDSVVIGTPDDAIEHIEDLLDQAGGFGTFLLLGHDWASPERTLNSYRLFARHVIPHFKGRLAAPRASHEWAVGQRDEIFGRAGKAVVKAHEQHVAETEASS</sequence>
<comment type="similarity">
    <text evidence="1">Belongs to the bacterial luciferase oxidoreductase family.</text>
</comment>
<dbReference type="GO" id="GO:0016705">
    <property type="term" value="F:oxidoreductase activity, acting on paired donors, with incorporation or reduction of molecular oxygen"/>
    <property type="evidence" value="ECO:0007669"/>
    <property type="project" value="InterPro"/>
</dbReference>
<dbReference type="GO" id="GO:0004497">
    <property type="term" value="F:monooxygenase activity"/>
    <property type="evidence" value="ECO:0007669"/>
    <property type="project" value="UniProtKB-KW"/>
</dbReference>
<name>A0A1I6SCW6_9PSEU</name>
<dbReference type="Gene3D" id="3.20.20.30">
    <property type="entry name" value="Luciferase-like domain"/>
    <property type="match status" value="1"/>
</dbReference>
<dbReference type="Proteomes" id="UP000198852">
    <property type="component" value="Unassembled WGS sequence"/>
</dbReference>
<dbReference type="STRING" id="95161.SAMN05660874_03102"/>
<dbReference type="RefSeq" id="WP_093418030.1">
    <property type="nucleotide sequence ID" value="NZ_FOZX01000004.1"/>
</dbReference>
<keyword evidence="4 6" id="KW-0503">Monooxygenase</keyword>
<evidence type="ECO:0000256" key="2">
    <source>
        <dbReference type="ARBA" id="ARBA00022630"/>
    </source>
</evidence>
<feature type="domain" description="Luciferase-like" evidence="5">
    <location>
        <begin position="6"/>
        <end position="318"/>
    </location>
</feature>
<evidence type="ECO:0000256" key="1">
    <source>
        <dbReference type="ARBA" id="ARBA00010426"/>
    </source>
</evidence>
<keyword evidence="2" id="KW-0285">Flavoprotein</keyword>
<organism evidence="6 7">
    <name type="scientific">Saccharopolyspora flava</name>
    <dbReference type="NCBI Taxonomy" id="95161"/>
    <lineage>
        <taxon>Bacteria</taxon>
        <taxon>Bacillati</taxon>
        <taxon>Actinomycetota</taxon>
        <taxon>Actinomycetes</taxon>
        <taxon>Pseudonocardiales</taxon>
        <taxon>Pseudonocardiaceae</taxon>
        <taxon>Saccharopolyspora</taxon>
    </lineage>
</organism>
<reference evidence="7" key="1">
    <citation type="submission" date="2016-10" db="EMBL/GenBank/DDBJ databases">
        <authorList>
            <person name="Varghese N."/>
            <person name="Submissions S."/>
        </authorList>
    </citation>
    <scope>NUCLEOTIDE SEQUENCE [LARGE SCALE GENOMIC DNA]</scope>
    <source>
        <strain evidence="7">DSM 44771</strain>
    </source>
</reference>
<evidence type="ECO:0000256" key="4">
    <source>
        <dbReference type="ARBA" id="ARBA00023033"/>
    </source>
</evidence>
<proteinExistence type="inferred from homology"/>
<evidence type="ECO:0000313" key="6">
    <source>
        <dbReference type="EMBL" id="SFS74753.1"/>
    </source>
</evidence>
<dbReference type="InterPro" id="IPR036661">
    <property type="entry name" value="Luciferase-like_sf"/>
</dbReference>
<dbReference type="OrthoDB" id="5241801at2"/>
<dbReference type="SUPFAM" id="SSF51679">
    <property type="entry name" value="Bacterial luciferase-like"/>
    <property type="match status" value="1"/>
</dbReference>
<dbReference type="InterPro" id="IPR011251">
    <property type="entry name" value="Luciferase-like_dom"/>
</dbReference>
<dbReference type="AlphaFoldDB" id="A0A1I6SCW6"/>
<dbReference type="PANTHER" id="PTHR30137">
    <property type="entry name" value="LUCIFERASE-LIKE MONOOXYGENASE"/>
    <property type="match status" value="1"/>
</dbReference>
<evidence type="ECO:0000256" key="3">
    <source>
        <dbReference type="ARBA" id="ARBA00023002"/>
    </source>
</evidence>
<keyword evidence="3" id="KW-0560">Oxidoreductase</keyword>
<evidence type="ECO:0000259" key="5">
    <source>
        <dbReference type="Pfam" id="PF00296"/>
    </source>
</evidence>
<keyword evidence="7" id="KW-1185">Reference proteome</keyword>
<dbReference type="GO" id="GO:0005829">
    <property type="term" value="C:cytosol"/>
    <property type="evidence" value="ECO:0007669"/>
    <property type="project" value="TreeGrafter"/>
</dbReference>
<dbReference type="Pfam" id="PF00296">
    <property type="entry name" value="Bac_luciferase"/>
    <property type="match status" value="1"/>
</dbReference>
<dbReference type="PANTHER" id="PTHR30137:SF16">
    <property type="entry name" value="BLL0895 PROTEIN"/>
    <property type="match status" value="1"/>
</dbReference>